<organism evidence="1 2">
    <name type="scientific">Vitis vinifera</name>
    <name type="common">Grape</name>
    <dbReference type="NCBI Taxonomy" id="29760"/>
    <lineage>
        <taxon>Eukaryota</taxon>
        <taxon>Viridiplantae</taxon>
        <taxon>Streptophyta</taxon>
        <taxon>Embryophyta</taxon>
        <taxon>Tracheophyta</taxon>
        <taxon>Spermatophyta</taxon>
        <taxon>Magnoliopsida</taxon>
        <taxon>eudicotyledons</taxon>
        <taxon>Gunneridae</taxon>
        <taxon>Pentapetalae</taxon>
        <taxon>rosids</taxon>
        <taxon>Vitales</taxon>
        <taxon>Vitaceae</taxon>
        <taxon>Viteae</taxon>
        <taxon>Vitis</taxon>
    </lineage>
</organism>
<dbReference type="AlphaFoldDB" id="D7U9F3"/>
<name>D7U9F3_VITVI</name>
<gene>
    <name evidence="1" type="ordered locus">VIT_18s0041g00060</name>
</gene>
<protein>
    <submittedName>
        <fullName evidence="1">Uncharacterized protein</fullName>
    </submittedName>
</protein>
<sequence length="68" mass="8357">MVKKIYCRTRFFWHVLELHYHIMVENFITTLLIHGSCSFHDEGYVTCVKVYTFQIAHCVVKRMQWRDF</sequence>
<dbReference type="PaxDb" id="29760-VIT_18s0041g00060.t01"/>
<evidence type="ECO:0000313" key="1">
    <source>
        <dbReference type="EMBL" id="CBI39367.3"/>
    </source>
</evidence>
<evidence type="ECO:0000313" key="2">
    <source>
        <dbReference type="Proteomes" id="UP000009183"/>
    </source>
</evidence>
<dbReference type="Proteomes" id="UP000009183">
    <property type="component" value="Chromosome 18"/>
</dbReference>
<proteinExistence type="predicted"/>
<keyword evidence="2" id="KW-1185">Reference proteome</keyword>
<reference evidence="2" key="1">
    <citation type="journal article" date="2007" name="Nature">
        <title>The grapevine genome sequence suggests ancestral hexaploidization in major angiosperm phyla.</title>
        <authorList>
            <consortium name="The French-Italian Public Consortium for Grapevine Genome Characterization."/>
            <person name="Jaillon O."/>
            <person name="Aury J.-M."/>
            <person name="Noel B."/>
            <person name="Policriti A."/>
            <person name="Clepet C."/>
            <person name="Casagrande A."/>
            <person name="Choisne N."/>
            <person name="Aubourg S."/>
            <person name="Vitulo N."/>
            <person name="Jubin C."/>
            <person name="Vezzi A."/>
            <person name="Legeai F."/>
            <person name="Hugueney P."/>
            <person name="Dasilva C."/>
            <person name="Horner D."/>
            <person name="Mica E."/>
            <person name="Jublot D."/>
            <person name="Poulain J."/>
            <person name="Bruyere C."/>
            <person name="Billault A."/>
            <person name="Segurens B."/>
            <person name="Gouyvenoux M."/>
            <person name="Ugarte E."/>
            <person name="Cattonaro F."/>
            <person name="Anthouard V."/>
            <person name="Vico V."/>
            <person name="Del Fabbro C."/>
            <person name="Alaux M."/>
            <person name="Di Gaspero G."/>
            <person name="Dumas V."/>
            <person name="Felice N."/>
            <person name="Paillard S."/>
            <person name="Juman I."/>
            <person name="Moroldo M."/>
            <person name="Scalabrin S."/>
            <person name="Canaguier A."/>
            <person name="Le Clainche I."/>
            <person name="Malacrida G."/>
            <person name="Durand E."/>
            <person name="Pesole G."/>
            <person name="Laucou V."/>
            <person name="Chatelet P."/>
            <person name="Merdinoglu D."/>
            <person name="Delledonne M."/>
            <person name="Pezzotti M."/>
            <person name="Lecharny A."/>
            <person name="Scarpelli C."/>
            <person name="Artiguenave F."/>
            <person name="Pe M.E."/>
            <person name="Valle G."/>
            <person name="Morgante M."/>
            <person name="Caboche M."/>
            <person name="Adam-Blondon A.-F."/>
            <person name="Weissenbach J."/>
            <person name="Quetier F."/>
            <person name="Wincker P."/>
        </authorList>
    </citation>
    <scope>NUCLEOTIDE SEQUENCE [LARGE SCALE GENOMIC DNA]</scope>
    <source>
        <strain evidence="2">cv. Pinot noir / PN40024</strain>
    </source>
</reference>
<dbReference type="HOGENOM" id="CLU_2799202_0_0_1"/>
<dbReference type="InParanoid" id="D7U9F3"/>
<accession>D7U9F3</accession>
<dbReference type="EMBL" id="FN596744">
    <property type="protein sequence ID" value="CBI39367.3"/>
    <property type="molecule type" value="Genomic_DNA"/>
</dbReference>